<dbReference type="EMBL" id="JH921445">
    <property type="protein sequence ID" value="EKD14652.1"/>
    <property type="molecule type" value="Genomic_DNA"/>
</dbReference>
<dbReference type="GeneID" id="18763308"/>
<name>K1WQQ9_MARBU</name>
<dbReference type="AlphaFoldDB" id="K1WQQ9"/>
<accession>K1WQQ9</accession>
<keyword evidence="1" id="KW-0732">Signal</keyword>
<dbReference type="InParanoid" id="K1WQQ9"/>
<gene>
    <name evidence="2" type="ORF">MBM_07373</name>
</gene>
<dbReference type="KEGG" id="mbe:MBM_07373"/>
<dbReference type="eggNOG" id="ENOG502SUI0">
    <property type="taxonomic scope" value="Eukaryota"/>
</dbReference>
<dbReference type="InterPro" id="IPR045564">
    <property type="entry name" value="DUF5910"/>
</dbReference>
<keyword evidence="3" id="KW-1185">Reference proteome</keyword>
<evidence type="ECO:0000256" key="1">
    <source>
        <dbReference type="SAM" id="SignalP"/>
    </source>
</evidence>
<feature type="chain" id="PRO_5003854613" evidence="1">
    <location>
        <begin position="24"/>
        <end position="207"/>
    </location>
</feature>
<feature type="signal peptide" evidence="1">
    <location>
        <begin position="1"/>
        <end position="23"/>
    </location>
</feature>
<dbReference type="RefSeq" id="XP_007295262.1">
    <property type="nucleotide sequence ID" value="XM_007295200.1"/>
</dbReference>
<dbReference type="HOGENOM" id="CLU_091777_0_1_1"/>
<protein>
    <submittedName>
        <fullName evidence="2">Uncharacterized protein</fullName>
    </submittedName>
</protein>
<evidence type="ECO:0000313" key="2">
    <source>
        <dbReference type="EMBL" id="EKD14652.1"/>
    </source>
</evidence>
<dbReference type="OrthoDB" id="4540223at2759"/>
<dbReference type="Pfam" id="PF19287">
    <property type="entry name" value="DUF5910"/>
    <property type="match status" value="1"/>
</dbReference>
<reference evidence="2" key="1">
    <citation type="journal article" date="2012" name="BMC Genomics">
        <title>Sequencing the genome of Marssonina brunnea reveals fungus-poplar co-evolution.</title>
        <authorList>
            <person name="Zhu S."/>
            <person name="Cao Y.-Z."/>
            <person name="Jiang C."/>
            <person name="Tan B.-Y."/>
            <person name="Wang Z."/>
            <person name="Feng S."/>
            <person name="Zhang L."/>
            <person name="Su X.-H."/>
            <person name="Brejova B."/>
            <person name="Vinar T."/>
            <person name="Xu M."/>
            <person name="Wang M.-X."/>
            <person name="Zhang S.-G."/>
            <person name="Huang M.-R."/>
            <person name="Wu R."/>
            <person name="Zhou Y."/>
        </authorList>
    </citation>
    <scope>NUCLEOTIDE SEQUENCE [LARGE SCALE GENOMIC DNA]</scope>
    <source>
        <strain evidence="2">MB_m1</strain>
    </source>
</reference>
<dbReference type="Proteomes" id="UP000006753">
    <property type="component" value="Unassembled WGS sequence"/>
</dbReference>
<proteinExistence type="predicted"/>
<organism evidence="2 3">
    <name type="scientific">Marssonina brunnea f. sp. multigermtubi (strain MB_m1)</name>
    <name type="common">Marssonina leaf spot fungus</name>
    <dbReference type="NCBI Taxonomy" id="1072389"/>
    <lineage>
        <taxon>Eukaryota</taxon>
        <taxon>Fungi</taxon>
        <taxon>Dikarya</taxon>
        <taxon>Ascomycota</taxon>
        <taxon>Pezizomycotina</taxon>
        <taxon>Leotiomycetes</taxon>
        <taxon>Helotiales</taxon>
        <taxon>Drepanopezizaceae</taxon>
        <taxon>Drepanopeziza</taxon>
    </lineage>
</organism>
<sequence>MLRSKSLFAISLALSSLFSRAHAAIVIGYATLTEEEGQRLSENKGLEIDEDENYNQLGAGLYTMNNPGNLMGGEGMWYCAIEANEEKLRGISKVYVPRSYERTRSFHRGPEKVDLWGAEDDVIVDFIEETYLVQDPAKALRFSWNHASPWHLLMVVPIEAANDDSLDIQARCFKSKVGLIEATNESINWEHWGIKGTRGAPGFAPLP</sequence>
<evidence type="ECO:0000313" key="3">
    <source>
        <dbReference type="Proteomes" id="UP000006753"/>
    </source>
</evidence>